<sequence>MCASEPIAKPPHSKLESSEDEGIEEPERCAQQTCGVPRSLEASIWPESPRQEQTADSVALAKCAVEILGIYDQDPMVLSNEGEKTGTGGESPAGRLEGMGTRMPIQTGGSVMWNTEINEGLTKSRTMTAIAPPPTSSLPRRCSLKTILDPNERRTTTDDITDDPQFNQRSYSHHEARGAREGTKAPP</sequence>
<evidence type="ECO:0000313" key="2">
    <source>
        <dbReference type="EMBL" id="TEB29151.1"/>
    </source>
</evidence>
<feature type="region of interest" description="Disordered" evidence="1">
    <location>
        <begin position="126"/>
        <end position="187"/>
    </location>
</feature>
<protein>
    <submittedName>
        <fullName evidence="2">Uncharacterized protein</fullName>
    </submittedName>
</protein>
<evidence type="ECO:0000313" key="3">
    <source>
        <dbReference type="Proteomes" id="UP000298030"/>
    </source>
</evidence>
<keyword evidence="3" id="KW-1185">Reference proteome</keyword>
<proteinExistence type="predicted"/>
<organism evidence="2 3">
    <name type="scientific">Coprinellus micaceus</name>
    <name type="common">Glistening ink-cap mushroom</name>
    <name type="synonym">Coprinus micaceus</name>
    <dbReference type="NCBI Taxonomy" id="71717"/>
    <lineage>
        <taxon>Eukaryota</taxon>
        <taxon>Fungi</taxon>
        <taxon>Dikarya</taxon>
        <taxon>Basidiomycota</taxon>
        <taxon>Agaricomycotina</taxon>
        <taxon>Agaricomycetes</taxon>
        <taxon>Agaricomycetidae</taxon>
        <taxon>Agaricales</taxon>
        <taxon>Agaricineae</taxon>
        <taxon>Psathyrellaceae</taxon>
        <taxon>Coprinellus</taxon>
    </lineage>
</organism>
<feature type="compositionally biased region" description="Basic and acidic residues" evidence="1">
    <location>
        <begin position="172"/>
        <end position="187"/>
    </location>
</feature>
<dbReference type="AlphaFoldDB" id="A0A4Y7T550"/>
<gene>
    <name evidence="2" type="ORF">FA13DRAFT_1711165</name>
</gene>
<feature type="region of interest" description="Disordered" evidence="1">
    <location>
        <begin position="1"/>
        <end position="35"/>
    </location>
</feature>
<comment type="caution">
    <text evidence="2">The sequence shown here is derived from an EMBL/GenBank/DDBJ whole genome shotgun (WGS) entry which is preliminary data.</text>
</comment>
<evidence type="ECO:0000256" key="1">
    <source>
        <dbReference type="SAM" id="MobiDB-lite"/>
    </source>
</evidence>
<feature type="region of interest" description="Disordered" evidence="1">
    <location>
        <begin position="81"/>
        <end position="107"/>
    </location>
</feature>
<name>A0A4Y7T550_COPMI</name>
<reference evidence="2 3" key="1">
    <citation type="journal article" date="2019" name="Nat. Ecol. Evol.">
        <title>Megaphylogeny resolves global patterns of mushroom evolution.</title>
        <authorList>
            <person name="Varga T."/>
            <person name="Krizsan K."/>
            <person name="Foldi C."/>
            <person name="Dima B."/>
            <person name="Sanchez-Garcia M."/>
            <person name="Sanchez-Ramirez S."/>
            <person name="Szollosi G.J."/>
            <person name="Szarkandi J.G."/>
            <person name="Papp V."/>
            <person name="Albert L."/>
            <person name="Andreopoulos W."/>
            <person name="Angelini C."/>
            <person name="Antonin V."/>
            <person name="Barry K.W."/>
            <person name="Bougher N.L."/>
            <person name="Buchanan P."/>
            <person name="Buyck B."/>
            <person name="Bense V."/>
            <person name="Catcheside P."/>
            <person name="Chovatia M."/>
            <person name="Cooper J."/>
            <person name="Damon W."/>
            <person name="Desjardin D."/>
            <person name="Finy P."/>
            <person name="Geml J."/>
            <person name="Haridas S."/>
            <person name="Hughes K."/>
            <person name="Justo A."/>
            <person name="Karasinski D."/>
            <person name="Kautmanova I."/>
            <person name="Kiss B."/>
            <person name="Kocsube S."/>
            <person name="Kotiranta H."/>
            <person name="LaButti K.M."/>
            <person name="Lechner B.E."/>
            <person name="Liimatainen K."/>
            <person name="Lipzen A."/>
            <person name="Lukacs Z."/>
            <person name="Mihaltcheva S."/>
            <person name="Morgado L.N."/>
            <person name="Niskanen T."/>
            <person name="Noordeloos M.E."/>
            <person name="Ohm R.A."/>
            <person name="Ortiz-Santana B."/>
            <person name="Ovrebo C."/>
            <person name="Racz N."/>
            <person name="Riley R."/>
            <person name="Savchenko A."/>
            <person name="Shiryaev A."/>
            <person name="Soop K."/>
            <person name="Spirin V."/>
            <person name="Szebenyi C."/>
            <person name="Tomsovsky M."/>
            <person name="Tulloss R.E."/>
            <person name="Uehling J."/>
            <person name="Grigoriev I.V."/>
            <person name="Vagvolgyi C."/>
            <person name="Papp T."/>
            <person name="Martin F.M."/>
            <person name="Miettinen O."/>
            <person name="Hibbett D.S."/>
            <person name="Nagy L.G."/>
        </authorList>
    </citation>
    <scope>NUCLEOTIDE SEQUENCE [LARGE SCALE GENOMIC DNA]</scope>
    <source>
        <strain evidence="2 3">FP101781</strain>
    </source>
</reference>
<dbReference type="EMBL" id="QPFP01000028">
    <property type="protein sequence ID" value="TEB29151.1"/>
    <property type="molecule type" value="Genomic_DNA"/>
</dbReference>
<accession>A0A4Y7T550</accession>
<dbReference type="Proteomes" id="UP000298030">
    <property type="component" value="Unassembled WGS sequence"/>
</dbReference>